<sequence length="200" mass="23369">MDGAKQRRAQLGVFVLRLFPTIVQLILKYYIAPVRLKRMFLDKTLKKQLKKQLTDVDTGLMKMLPNMDDFTIEICYKILRFEELIKEPKCKWGNIPHETEIDIADDIQRIINASNEVITKKSEEITQIVHESFDANVKRIIERVDAYLYGDTCQQSYQNLHIQQIAVSELLEILEEIKQKHPIEGKILKQNQSTKNKNAV</sequence>
<organism evidence="2 3">
    <name type="scientific">Mytilus edulis</name>
    <name type="common">Blue mussel</name>
    <dbReference type="NCBI Taxonomy" id="6550"/>
    <lineage>
        <taxon>Eukaryota</taxon>
        <taxon>Metazoa</taxon>
        <taxon>Spiralia</taxon>
        <taxon>Lophotrochozoa</taxon>
        <taxon>Mollusca</taxon>
        <taxon>Bivalvia</taxon>
        <taxon>Autobranchia</taxon>
        <taxon>Pteriomorphia</taxon>
        <taxon>Mytilida</taxon>
        <taxon>Mytiloidea</taxon>
        <taxon>Mytilidae</taxon>
        <taxon>Mytilinae</taxon>
        <taxon>Mytilus</taxon>
    </lineage>
</organism>
<evidence type="ECO:0000256" key="1">
    <source>
        <dbReference type="SAM" id="Phobius"/>
    </source>
</evidence>
<gene>
    <name evidence="2" type="ORF">MEDL_35066</name>
</gene>
<evidence type="ECO:0000313" key="2">
    <source>
        <dbReference type="EMBL" id="CAG2221676.1"/>
    </source>
</evidence>
<keyword evidence="1" id="KW-0812">Transmembrane</keyword>
<reference evidence="2" key="1">
    <citation type="submission" date="2021-03" db="EMBL/GenBank/DDBJ databases">
        <authorList>
            <person name="Bekaert M."/>
        </authorList>
    </citation>
    <scope>NUCLEOTIDE SEQUENCE</scope>
</reference>
<dbReference type="EMBL" id="CAJPWZ010001688">
    <property type="protein sequence ID" value="CAG2221676.1"/>
    <property type="molecule type" value="Genomic_DNA"/>
</dbReference>
<dbReference type="Proteomes" id="UP000683360">
    <property type="component" value="Unassembled WGS sequence"/>
</dbReference>
<dbReference type="OrthoDB" id="10437777at2759"/>
<protein>
    <submittedName>
        <fullName evidence="2">Uncharacterized protein</fullName>
    </submittedName>
</protein>
<comment type="caution">
    <text evidence="2">The sequence shown here is derived from an EMBL/GenBank/DDBJ whole genome shotgun (WGS) entry which is preliminary data.</text>
</comment>
<keyword evidence="3" id="KW-1185">Reference proteome</keyword>
<dbReference type="AlphaFoldDB" id="A0A8S3SNW3"/>
<evidence type="ECO:0000313" key="3">
    <source>
        <dbReference type="Proteomes" id="UP000683360"/>
    </source>
</evidence>
<name>A0A8S3SNW3_MYTED</name>
<proteinExistence type="predicted"/>
<keyword evidence="1" id="KW-0472">Membrane</keyword>
<keyword evidence="1" id="KW-1133">Transmembrane helix</keyword>
<feature type="transmembrane region" description="Helical" evidence="1">
    <location>
        <begin position="12"/>
        <end position="31"/>
    </location>
</feature>
<accession>A0A8S3SNW3</accession>